<comment type="subunit">
    <text evidence="2">Homodimer.</text>
</comment>
<comment type="function">
    <text evidence="2">Catalyzes the condensation of 4-aminobenzoate (pABA) with 5-phospho-alpha-D-ribose 1-diphosphate (PRPP) to produce beta-ribofuranosylaminobenzene 5'-phosphate (beta-RFA-P).</text>
</comment>
<feature type="domain" description="GHMP kinase N-terminal" evidence="3">
    <location>
        <begin position="59"/>
        <end position="135"/>
    </location>
</feature>
<dbReference type="UniPathway" id="UPA00065"/>
<dbReference type="InterPro" id="IPR004422">
    <property type="entry name" value="RFAP_synthase"/>
</dbReference>
<dbReference type="AlphaFoldDB" id="A0A7J2TKF8"/>
<proteinExistence type="inferred from homology"/>
<dbReference type="InterPro" id="IPR053442">
    <property type="entry name" value="Beta-RFA-P_synthase"/>
</dbReference>
<organism evidence="4">
    <name type="scientific">Archaeoglobus fulgidus</name>
    <dbReference type="NCBI Taxonomy" id="2234"/>
    <lineage>
        <taxon>Archaea</taxon>
        <taxon>Methanobacteriati</taxon>
        <taxon>Methanobacteriota</taxon>
        <taxon>Archaeoglobi</taxon>
        <taxon>Archaeoglobales</taxon>
        <taxon>Archaeoglobaceae</taxon>
        <taxon>Archaeoglobus</taxon>
    </lineage>
</organism>
<dbReference type="InterPro" id="IPR014721">
    <property type="entry name" value="Ribsml_uS5_D2-typ_fold_subgr"/>
</dbReference>
<dbReference type="GO" id="GO:0043793">
    <property type="term" value="F:beta-ribofuranosylaminobenzene 5'-phosphate synthase activity"/>
    <property type="evidence" value="ECO:0007669"/>
    <property type="project" value="UniProtKB-EC"/>
</dbReference>
<dbReference type="SUPFAM" id="SSF54211">
    <property type="entry name" value="Ribosomal protein S5 domain 2-like"/>
    <property type="match status" value="1"/>
</dbReference>
<dbReference type="NCBIfam" id="NF040726">
    <property type="entry name" value="BetaRFA-P_synth"/>
    <property type="match status" value="1"/>
</dbReference>
<keyword evidence="1 2" id="KW-0808">Transferase</keyword>
<dbReference type="Gene3D" id="3.30.230.10">
    <property type="match status" value="1"/>
</dbReference>
<sequence>MQIRTVSRIHITLIDMNASIGRVDGGVGLTLDEPYVKIRASESDEIVLKCESENRERFLNAARKMMDFFGKGIDIEVLSDYRAHVGLGSGTQIALAVGKAYSEIYGLGLSVREIAKIVGRGGTSGIGISAFEFGGFLVDGGHSWKEKRDFLPSSASKASPAPLISRLEFPDWKVILVIPRISGAHGISEIELFRRTCPVPLEEVREICHIILMKLLPSVAEKDLDSFLSAIRRIQQIGFKKAEVERYGSTIKDFLDSFPFGMSSTGPTVYTVADTNAREKAREAERYFEEKGIECDSLITKARNRGAEVEV</sequence>
<dbReference type="NCBIfam" id="TIGR00144">
    <property type="entry name" value="beta_RFAP_syn"/>
    <property type="match status" value="1"/>
</dbReference>
<reference evidence="4" key="1">
    <citation type="journal article" date="2020" name="mSystems">
        <title>Genome- and Community-Level Interaction Insights into Carbon Utilization and Element Cycling Functions of Hydrothermarchaeota in Hydrothermal Sediment.</title>
        <authorList>
            <person name="Zhou Z."/>
            <person name="Liu Y."/>
            <person name="Xu W."/>
            <person name="Pan J."/>
            <person name="Luo Z.H."/>
            <person name="Li M."/>
        </authorList>
    </citation>
    <scope>NUCLEOTIDE SEQUENCE [LARGE SCALE GENOMIC DNA]</scope>
    <source>
        <strain evidence="4">SpSt-26</strain>
    </source>
</reference>
<comment type="similarity">
    <text evidence="2">Belongs to the beta-RFA-P synthase family.</text>
</comment>
<comment type="pathway">
    <text evidence="2">Cofactor biosynthesis; 5,6,7,8-tetrahydromethanopterin biosynthesis.</text>
</comment>
<dbReference type="GO" id="GO:0005524">
    <property type="term" value="F:ATP binding"/>
    <property type="evidence" value="ECO:0007669"/>
    <property type="project" value="UniProtKB-UniRule"/>
</dbReference>
<dbReference type="Pfam" id="PF00288">
    <property type="entry name" value="GHMP_kinases_N"/>
    <property type="match status" value="1"/>
</dbReference>
<comment type="catalytic activity">
    <reaction evidence="2">
        <text>5-phospho-alpha-D-ribose 1-diphosphate + 4-hydroxybenzoate + H(+) = 4-(beta-D-ribofuranosyl)phenol 5'-phosphate + CO2 + diphosphate</text>
        <dbReference type="Rhea" id="RHEA:48556"/>
        <dbReference type="ChEBI" id="CHEBI:15378"/>
        <dbReference type="ChEBI" id="CHEBI:16526"/>
        <dbReference type="ChEBI" id="CHEBI:17879"/>
        <dbReference type="ChEBI" id="CHEBI:33019"/>
        <dbReference type="ChEBI" id="CHEBI:58017"/>
        <dbReference type="ChEBI" id="CHEBI:82767"/>
        <dbReference type="EC" id="2.4.2.54"/>
    </reaction>
</comment>
<protein>
    <recommendedName>
        <fullName evidence="2">Beta-ribofuranosylaminobenzene 5'-phosphate synthase</fullName>
        <shortName evidence="2">Beta-RFA-P synthase</shortName>
        <ecNumber evidence="2">2.4.2.54</ecNumber>
    </recommendedName>
</protein>
<comment type="caution">
    <text evidence="4">The sequence shown here is derived from an EMBL/GenBank/DDBJ whole genome shotgun (WGS) entry which is preliminary data.</text>
</comment>
<accession>A0A7J2TKF8</accession>
<dbReference type="EC" id="2.4.2.54" evidence="2"/>
<dbReference type="PIRSF" id="PIRSF004884">
    <property type="entry name" value="Sugar_kin_arch"/>
    <property type="match status" value="1"/>
</dbReference>
<dbReference type="InterPro" id="IPR020568">
    <property type="entry name" value="Ribosomal_Su5_D2-typ_SF"/>
</dbReference>
<evidence type="ECO:0000259" key="3">
    <source>
        <dbReference type="Pfam" id="PF00288"/>
    </source>
</evidence>
<dbReference type="InterPro" id="IPR006204">
    <property type="entry name" value="GHMP_kinase_N_dom"/>
</dbReference>
<evidence type="ECO:0000256" key="2">
    <source>
        <dbReference type="PIRNR" id="PIRNR004884"/>
    </source>
</evidence>
<name>A0A7J2TKF8_ARCFL</name>
<dbReference type="PANTHER" id="PTHR20861">
    <property type="entry name" value="HOMOSERINE/4-DIPHOSPHOCYTIDYL-2-C-METHYL-D-ERYTHRITOL KINASE"/>
    <property type="match status" value="1"/>
</dbReference>
<gene>
    <name evidence="4" type="ORF">ENP88_07945</name>
</gene>
<dbReference type="EMBL" id="DSLA01000127">
    <property type="protein sequence ID" value="HEH36045.1"/>
    <property type="molecule type" value="Genomic_DNA"/>
</dbReference>
<evidence type="ECO:0000256" key="1">
    <source>
        <dbReference type="ARBA" id="ARBA00022679"/>
    </source>
</evidence>
<evidence type="ECO:0000313" key="4">
    <source>
        <dbReference type="EMBL" id="HEH36045.1"/>
    </source>
</evidence>
<dbReference type="PANTHER" id="PTHR20861:SF6">
    <property type="entry name" value="BETA-RIBOFURANOSYLPHENOL 5'-PHOSPHATE SYNTHASE"/>
    <property type="match status" value="1"/>
</dbReference>
<keyword evidence="2" id="KW-0328">Glycosyltransferase</keyword>